<evidence type="ECO:0000313" key="6">
    <source>
        <dbReference type="Proteomes" id="UP000076580"/>
    </source>
</evidence>
<evidence type="ECO:0000256" key="2">
    <source>
        <dbReference type="SAM" id="SignalP"/>
    </source>
</evidence>
<dbReference type="InParanoid" id="A0A151GV34"/>
<feature type="region of interest" description="Disordered" evidence="1">
    <location>
        <begin position="812"/>
        <end position="847"/>
    </location>
</feature>
<feature type="signal peptide" evidence="2">
    <location>
        <begin position="1"/>
        <end position="18"/>
    </location>
</feature>
<feature type="domain" description="DUF7029" evidence="3">
    <location>
        <begin position="224"/>
        <end position="318"/>
    </location>
</feature>
<dbReference type="GeneID" id="63714742"/>
<feature type="compositionally biased region" description="Low complexity" evidence="1">
    <location>
        <begin position="715"/>
        <end position="728"/>
    </location>
</feature>
<dbReference type="RefSeq" id="XP_040660311.1">
    <property type="nucleotide sequence ID" value="XM_040799428.1"/>
</dbReference>
<keyword evidence="6" id="KW-1185">Reference proteome</keyword>
<dbReference type="InterPro" id="IPR055647">
    <property type="entry name" value="DUF7223"/>
</dbReference>
<evidence type="ECO:0000313" key="5">
    <source>
        <dbReference type="EMBL" id="KYK60959.1"/>
    </source>
</evidence>
<feature type="region of interest" description="Disordered" evidence="1">
    <location>
        <begin position="715"/>
        <end position="752"/>
    </location>
</feature>
<feature type="region of interest" description="Disordered" evidence="1">
    <location>
        <begin position="130"/>
        <end position="162"/>
    </location>
</feature>
<feature type="domain" description="DUF7223" evidence="4">
    <location>
        <begin position="536"/>
        <end position="680"/>
    </location>
</feature>
<evidence type="ECO:0000256" key="1">
    <source>
        <dbReference type="SAM" id="MobiDB-lite"/>
    </source>
</evidence>
<dbReference type="STRING" id="98403.A0A151GV34"/>
<feature type="region of interest" description="Disordered" evidence="1">
    <location>
        <begin position="871"/>
        <end position="895"/>
    </location>
</feature>
<organism evidence="5 6">
    <name type="scientific">Drechmeria coniospora</name>
    <name type="common">Nematophagous fungus</name>
    <name type="synonym">Meria coniospora</name>
    <dbReference type="NCBI Taxonomy" id="98403"/>
    <lineage>
        <taxon>Eukaryota</taxon>
        <taxon>Fungi</taxon>
        <taxon>Dikarya</taxon>
        <taxon>Ascomycota</taxon>
        <taxon>Pezizomycotina</taxon>
        <taxon>Sordariomycetes</taxon>
        <taxon>Hypocreomycetidae</taxon>
        <taxon>Hypocreales</taxon>
        <taxon>Ophiocordycipitaceae</taxon>
        <taxon>Drechmeria</taxon>
    </lineage>
</organism>
<keyword evidence="2" id="KW-0732">Signal</keyword>
<feature type="compositionally biased region" description="Polar residues" evidence="1">
    <location>
        <begin position="877"/>
        <end position="892"/>
    </location>
</feature>
<dbReference type="Proteomes" id="UP000076580">
    <property type="component" value="Chromosome 01"/>
</dbReference>
<protein>
    <submittedName>
        <fullName evidence="5">Uncharacterized protein</fullName>
    </submittedName>
</protein>
<reference evidence="5 6" key="1">
    <citation type="journal article" date="2016" name="Sci. Rep.">
        <title>Insights into Adaptations to a Near-Obligate Nematode Endoparasitic Lifestyle from the Finished Genome of Drechmeria coniospora.</title>
        <authorList>
            <person name="Zhang L."/>
            <person name="Zhou Z."/>
            <person name="Guo Q."/>
            <person name="Fokkens L."/>
            <person name="Miskei M."/>
            <person name="Pocsi I."/>
            <person name="Zhang W."/>
            <person name="Chen M."/>
            <person name="Wang L."/>
            <person name="Sun Y."/>
            <person name="Donzelli B.G."/>
            <person name="Gibson D.M."/>
            <person name="Nelson D.R."/>
            <person name="Luo J.G."/>
            <person name="Rep M."/>
            <person name="Liu H."/>
            <person name="Yang S."/>
            <person name="Wang J."/>
            <person name="Krasnoff S.B."/>
            <person name="Xu Y."/>
            <person name="Molnar I."/>
            <person name="Lin M."/>
        </authorList>
    </citation>
    <scope>NUCLEOTIDE SEQUENCE [LARGE SCALE GENOMIC DNA]</scope>
    <source>
        <strain evidence="5 6">ARSEF 6962</strain>
    </source>
</reference>
<comment type="caution">
    <text evidence="5">The sequence shown here is derived from an EMBL/GenBank/DDBJ whole genome shotgun (WGS) entry which is preliminary data.</text>
</comment>
<dbReference type="AlphaFoldDB" id="A0A151GV34"/>
<feature type="chain" id="PRO_5007580946" evidence="2">
    <location>
        <begin position="19"/>
        <end position="1069"/>
    </location>
</feature>
<accession>A0A151GV34</accession>
<gene>
    <name evidence="5" type="ORF">DCS_02099</name>
</gene>
<name>A0A151GV34_DRECN</name>
<evidence type="ECO:0000259" key="3">
    <source>
        <dbReference type="Pfam" id="PF22974"/>
    </source>
</evidence>
<dbReference type="EMBL" id="LAYC01000001">
    <property type="protein sequence ID" value="KYK60959.1"/>
    <property type="molecule type" value="Genomic_DNA"/>
</dbReference>
<feature type="compositionally biased region" description="Polar residues" evidence="1">
    <location>
        <begin position="70"/>
        <end position="81"/>
    </location>
</feature>
<dbReference type="InterPro" id="IPR054293">
    <property type="entry name" value="DUF7029"/>
</dbReference>
<dbReference type="Pfam" id="PF22974">
    <property type="entry name" value="DUF7029"/>
    <property type="match status" value="1"/>
</dbReference>
<sequence length="1069" mass="114804">MARRAFAAVLWAAGVVQALPAPGAPPVYSNGSEHPTQTPAAQTIHLPIAAEAVLAPSNASESVDGLAAPTHSNSAGQWNRTSEQNTHLPLAAEAGLVKSNGSKTVDGPATHWNSSGYWNQTLAQNLHLPLPAGKGHAKYNGSNPDDGPTRPPQPTPTPPAQAKANFTRNGPMKILAPSVHWSVDRSNSAHLKPSPPGEGLEMFYGNNDPLVAGHFAFVNFMFKSAAVFLDNSAFLEAVFDKWGALVINFLSRKAFDLAQGSWTIPDGEHLILVGFIQGCGDFHLQERCYFKASNIVFDAARRVVRAVGNPSHPDEIVSEGKTRWGLWIPDASPPHQAHRRSQPESTSVGGFPFQVGAASSKAGGLSARATEAGETGSSFNASACVPPVDSTYNLPTACLGEYFDEALDRQLGAEDMTAMVDEFFADLNPQPGAPDSPASPRQGIQRRDLFWLKTKVVETIKAVYKAAKAAISIGGSINRQFSWILPEAKSRKWIADQLKDIMPIRLNAPSPWPDSILLKGFGNQRFNASSALNQYMNVYCVGCGVSGTARVAGHARWTPLGGFVEGHVELNTDIQFNLKVGIDAQLIYSDQFKLELFSVGLPGLTYGIVTIAPHITVDSRVELAAAAKGKLLVGAEMGLQSARLVWDIIDPSQNKKSGWEPYFRPIFEAEGEIMLSARLALPVKMQCGLKIGGWDKSVGFIDEPSVKGVAQFAGSIGKGSSRGKSPRPNSLAVSGPKSLAVSGPNSLAVSRPDGCSGISTQLSWRNRLWINVIDITSIPMEDTQDVVLSRGCINMPSFKKPSMNDKVVTKTNHLPSAEPKKKKKARPKALLANSTDPETDPPAGLMRALKGTPRKVERRNEVTFESDMIMDGRPETSQDGGTVKQSSGSYSDNRGHEVTMVLDPNNTTALIACSNGNIFAVLADGEQNPSCSGQWISNAEKTVLHDATNRVMHYYENTLSVVGVSRFRVGVKSALPRTSKPVALVTYPDDSGGYFYIAVGPGKVILYPIVCDFSDGTGSKVFLAKSLDEGVAMLERQELTFSITGGYVRKCSPMALNRGPLLKNQGRFA</sequence>
<feature type="compositionally biased region" description="Pro residues" evidence="1">
    <location>
        <begin position="149"/>
        <end position="159"/>
    </location>
</feature>
<feature type="region of interest" description="Disordered" evidence="1">
    <location>
        <begin position="62"/>
        <end position="81"/>
    </location>
</feature>
<dbReference type="Pfam" id="PF23865">
    <property type="entry name" value="DUF7223"/>
    <property type="match status" value="1"/>
</dbReference>
<proteinExistence type="predicted"/>
<evidence type="ECO:0000259" key="4">
    <source>
        <dbReference type="Pfam" id="PF23865"/>
    </source>
</evidence>